<dbReference type="HOGENOM" id="CLU_801840_0_0_1"/>
<organism evidence="1 2">
    <name type="scientific">Jaapia argillacea MUCL 33604</name>
    <dbReference type="NCBI Taxonomy" id="933084"/>
    <lineage>
        <taxon>Eukaryota</taxon>
        <taxon>Fungi</taxon>
        <taxon>Dikarya</taxon>
        <taxon>Basidiomycota</taxon>
        <taxon>Agaricomycotina</taxon>
        <taxon>Agaricomycetes</taxon>
        <taxon>Agaricomycetidae</taxon>
        <taxon>Jaapiales</taxon>
        <taxon>Jaapiaceae</taxon>
        <taxon>Jaapia</taxon>
    </lineage>
</organism>
<dbReference type="EMBL" id="KL197770">
    <property type="protein sequence ID" value="KDQ49931.1"/>
    <property type="molecule type" value="Genomic_DNA"/>
</dbReference>
<proteinExistence type="predicted"/>
<accession>A0A067PHM2</accession>
<gene>
    <name evidence="1" type="ORF">JAAARDRAFT_614072</name>
</gene>
<protein>
    <submittedName>
        <fullName evidence="1">Uncharacterized protein</fullName>
    </submittedName>
</protein>
<dbReference type="PANTHER" id="PTHR43763">
    <property type="entry name" value="XAA-PRO AMINOPEPTIDASE 1"/>
    <property type="match status" value="1"/>
</dbReference>
<dbReference type="PANTHER" id="PTHR43763:SF17">
    <property type="entry name" value="AMINOPEPTIDASE P, CYTOPLASMIC-RELATED"/>
    <property type="match status" value="1"/>
</dbReference>
<dbReference type="Proteomes" id="UP000027265">
    <property type="component" value="Unassembled WGS sequence"/>
</dbReference>
<evidence type="ECO:0000313" key="2">
    <source>
        <dbReference type="Proteomes" id="UP000027265"/>
    </source>
</evidence>
<dbReference type="InParanoid" id="A0A067PHM2"/>
<sequence length="315" mass="36335">MEDNLSKLRTEMLQREVDYYVIPNQNSHGSRPLRSGDRRVERVASGFSATSAVAIVSQSTLHLFVDDEDVTRAKRYFLVEDQWTVLPVGLEPWMEWIIKNCLGRSIGLDSRLFTHLQIRALESSIQHHQPAITLKFLDQIMVDMFWERPKDVSDSIQLVEVPDPWSRVELLRRWIVSSRASAALLVTPLSIAYVLHIAANPLPESYLYIDHSECALFSRLYSTNSKAGKLIQRLKDIGFSVRPYQDVYGFLHHRRQEGVKAKQQAKNQAERKRAESKTRQILGINRVCRLLQKPGEKPGETWKVSESLRFLIKNL</sequence>
<dbReference type="InterPro" id="IPR050422">
    <property type="entry name" value="X-Pro_aminopeptidase_P"/>
</dbReference>
<reference evidence="2" key="1">
    <citation type="journal article" date="2014" name="Proc. Natl. Acad. Sci. U.S.A.">
        <title>Extensive sampling of basidiomycete genomes demonstrates inadequacy of the white-rot/brown-rot paradigm for wood decay fungi.</title>
        <authorList>
            <person name="Riley R."/>
            <person name="Salamov A.A."/>
            <person name="Brown D.W."/>
            <person name="Nagy L.G."/>
            <person name="Floudas D."/>
            <person name="Held B.W."/>
            <person name="Levasseur A."/>
            <person name="Lombard V."/>
            <person name="Morin E."/>
            <person name="Otillar R."/>
            <person name="Lindquist E.A."/>
            <person name="Sun H."/>
            <person name="LaButti K.M."/>
            <person name="Schmutz J."/>
            <person name="Jabbour D."/>
            <person name="Luo H."/>
            <person name="Baker S.E."/>
            <person name="Pisabarro A.G."/>
            <person name="Walton J.D."/>
            <person name="Blanchette R.A."/>
            <person name="Henrissat B."/>
            <person name="Martin F."/>
            <person name="Cullen D."/>
            <person name="Hibbett D.S."/>
            <person name="Grigoriev I.V."/>
        </authorList>
    </citation>
    <scope>NUCLEOTIDE SEQUENCE [LARGE SCALE GENOMIC DNA]</scope>
    <source>
        <strain evidence="2">MUCL 33604</strain>
    </source>
</reference>
<dbReference type="AlphaFoldDB" id="A0A067PHM2"/>
<keyword evidence="2" id="KW-1185">Reference proteome</keyword>
<dbReference type="STRING" id="933084.A0A067PHM2"/>
<dbReference type="Gene3D" id="3.40.350.10">
    <property type="entry name" value="Creatinase/prolidase N-terminal domain"/>
    <property type="match status" value="2"/>
</dbReference>
<evidence type="ECO:0000313" key="1">
    <source>
        <dbReference type="EMBL" id="KDQ49931.1"/>
    </source>
</evidence>
<name>A0A067PHM2_9AGAM</name>
<dbReference type="InterPro" id="IPR029149">
    <property type="entry name" value="Creatin/AminoP/Spt16_N"/>
</dbReference>